<protein>
    <submittedName>
        <fullName evidence="3">Uncharacterized protein</fullName>
    </submittedName>
</protein>
<organism evidence="3 4">
    <name type="scientific">Metapseudomonas resinovorans</name>
    <name type="common">Pseudomonas resinovorans</name>
    <dbReference type="NCBI Taxonomy" id="53412"/>
    <lineage>
        <taxon>Bacteria</taxon>
        <taxon>Pseudomonadati</taxon>
        <taxon>Pseudomonadota</taxon>
        <taxon>Gammaproteobacteria</taxon>
        <taxon>Pseudomonadales</taxon>
        <taxon>Pseudomonadaceae</taxon>
        <taxon>Metapseudomonas</taxon>
    </lineage>
</organism>
<dbReference type="Proteomes" id="UP001211689">
    <property type="component" value="Unassembled WGS sequence"/>
</dbReference>
<evidence type="ECO:0000256" key="1">
    <source>
        <dbReference type="SAM" id="MobiDB-lite"/>
    </source>
</evidence>
<evidence type="ECO:0000256" key="2">
    <source>
        <dbReference type="SAM" id="SignalP"/>
    </source>
</evidence>
<keyword evidence="2" id="KW-0732">Signal</keyword>
<dbReference type="RefSeq" id="WP_271472484.1">
    <property type="nucleotide sequence ID" value="NZ_JANEWF010000055.1"/>
</dbReference>
<accession>A0ABT4YCJ8</accession>
<feature type="region of interest" description="Disordered" evidence="1">
    <location>
        <begin position="192"/>
        <end position="228"/>
    </location>
</feature>
<name>A0ABT4YCJ8_METRE</name>
<comment type="caution">
    <text evidence="3">The sequence shown here is derived from an EMBL/GenBank/DDBJ whole genome shotgun (WGS) entry which is preliminary data.</text>
</comment>
<evidence type="ECO:0000313" key="4">
    <source>
        <dbReference type="Proteomes" id="UP001211689"/>
    </source>
</evidence>
<proteinExistence type="predicted"/>
<keyword evidence="4" id="KW-1185">Reference proteome</keyword>
<evidence type="ECO:0000313" key="3">
    <source>
        <dbReference type="EMBL" id="MDA8486635.1"/>
    </source>
</evidence>
<reference evidence="3 4" key="1">
    <citation type="submission" date="2022-07" db="EMBL/GenBank/DDBJ databases">
        <title>Genome Analysis of Selected Gammaproteobacteria from Nigerian Food snails.</title>
        <authorList>
            <person name="Okafor A.C."/>
        </authorList>
    </citation>
    <scope>NUCLEOTIDE SEQUENCE [LARGE SCALE GENOMIC DNA]</scope>
    <source>
        <strain evidence="3 4">Awg 2</strain>
    </source>
</reference>
<feature type="chain" id="PRO_5047255559" evidence="2">
    <location>
        <begin position="25"/>
        <end position="228"/>
    </location>
</feature>
<feature type="signal peptide" evidence="2">
    <location>
        <begin position="1"/>
        <end position="24"/>
    </location>
</feature>
<feature type="compositionally biased region" description="Pro residues" evidence="1">
    <location>
        <begin position="201"/>
        <end position="228"/>
    </location>
</feature>
<dbReference type="EMBL" id="JANEWF010000055">
    <property type="protein sequence ID" value="MDA8486635.1"/>
    <property type="molecule type" value="Genomic_DNA"/>
</dbReference>
<sequence length="228" mass="23095">MKRPTALTIPVLLLAAALAASVLAATDPAASGLAADDPLAADPAAVNAVLRFRGGIGVIPVSSGQGLEAIATVVNRNLVRGVQPAGQIWVIRNLNAQVSATGDLVALGRGLVLGGGNSIGRATGQSVFATLFCGAVAPFTEHSTNLAGVPLTDEGDFVIRDAFTPAPPTPCDSPVLLIRNAANQSWFAAGIPRARNVQPDEVPPIDNPPPVDNPPPADNPPAEPPAMP</sequence>
<gene>
    <name evidence="3" type="ORF">NNO07_26500</name>
</gene>